<comment type="caution">
    <text evidence="10">The sequence shown here is derived from an EMBL/GenBank/DDBJ whole genome shotgun (WGS) entry which is preliminary data.</text>
</comment>
<feature type="transmembrane region" description="Helical" evidence="8">
    <location>
        <begin position="401"/>
        <end position="423"/>
    </location>
</feature>
<keyword evidence="11" id="KW-1185">Reference proteome</keyword>
<evidence type="ECO:0000256" key="2">
    <source>
        <dbReference type="ARBA" id="ARBA00022448"/>
    </source>
</evidence>
<feature type="transmembrane region" description="Helical" evidence="8">
    <location>
        <begin position="36"/>
        <end position="57"/>
    </location>
</feature>
<dbReference type="FunFam" id="1.20.1250.20:FF:000386">
    <property type="entry name" value="MFS general substrate transporter"/>
    <property type="match status" value="1"/>
</dbReference>
<evidence type="ECO:0000313" key="11">
    <source>
        <dbReference type="Proteomes" id="UP001302602"/>
    </source>
</evidence>
<dbReference type="AlphaFoldDB" id="A0AAN6YYP2"/>
<comment type="subcellular location">
    <subcellularLocation>
        <location evidence="1">Cell membrane</location>
        <topology evidence="1">Multi-pass membrane protein</topology>
    </subcellularLocation>
</comment>
<keyword evidence="3" id="KW-1003">Cell membrane</keyword>
<keyword evidence="2" id="KW-0813">Transport</keyword>
<dbReference type="FunFam" id="1.20.1250.20:FF:000065">
    <property type="entry name" value="Putative MFS pantothenate transporter"/>
    <property type="match status" value="1"/>
</dbReference>
<dbReference type="GeneID" id="87831737"/>
<feature type="transmembrane region" description="Helical" evidence="8">
    <location>
        <begin position="274"/>
        <end position="293"/>
    </location>
</feature>
<dbReference type="PANTHER" id="PTHR43791:SF39">
    <property type="entry name" value="TRANSPORTER LIZ1_SEO1, PUTATIVE (AFU_ORTHOLOGUE AFUA_3G00980)-RELATED"/>
    <property type="match status" value="1"/>
</dbReference>
<feature type="transmembrane region" description="Helical" evidence="8">
    <location>
        <begin position="135"/>
        <end position="158"/>
    </location>
</feature>
<evidence type="ECO:0000256" key="7">
    <source>
        <dbReference type="ARBA" id="ARBA00037968"/>
    </source>
</evidence>
<evidence type="ECO:0000256" key="3">
    <source>
        <dbReference type="ARBA" id="ARBA00022475"/>
    </source>
</evidence>
<evidence type="ECO:0000256" key="6">
    <source>
        <dbReference type="ARBA" id="ARBA00023136"/>
    </source>
</evidence>
<feature type="transmembrane region" description="Helical" evidence="8">
    <location>
        <begin position="110"/>
        <end position="129"/>
    </location>
</feature>
<comment type="similarity">
    <text evidence="7">Belongs to the major facilitator superfamily. Allantoate permease family.</text>
</comment>
<keyword evidence="5 8" id="KW-1133">Transmembrane helix</keyword>
<dbReference type="Proteomes" id="UP001302602">
    <property type="component" value="Unassembled WGS sequence"/>
</dbReference>
<reference evidence="10" key="1">
    <citation type="journal article" date="2023" name="Mol. Phylogenet. Evol.">
        <title>Genome-scale phylogeny and comparative genomics of the fungal order Sordariales.</title>
        <authorList>
            <person name="Hensen N."/>
            <person name="Bonometti L."/>
            <person name="Westerberg I."/>
            <person name="Brannstrom I.O."/>
            <person name="Guillou S."/>
            <person name="Cros-Aarteil S."/>
            <person name="Calhoun S."/>
            <person name="Haridas S."/>
            <person name="Kuo A."/>
            <person name="Mondo S."/>
            <person name="Pangilinan J."/>
            <person name="Riley R."/>
            <person name="LaButti K."/>
            <person name="Andreopoulos B."/>
            <person name="Lipzen A."/>
            <person name="Chen C."/>
            <person name="Yan M."/>
            <person name="Daum C."/>
            <person name="Ng V."/>
            <person name="Clum A."/>
            <person name="Steindorff A."/>
            <person name="Ohm R.A."/>
            <person name="Martin F."/>
            <person name="Silar P."/>
            <person name="Natvig D.O."/>
            <person name="Lalanne C."/>
            <person name="Gautier V."/>
            <person name="Ament-Velasquez S.L."/>
            <person name="Kruys A."/>
            <person name="Hutchinson M.I."/>
            <person name="Powell A.J."/>
            <person name="Barry K."/>
            <person name="Miller A.N."/>
            <person name="Grigoriev I.V."/>
            <person name="Debuchy R."/>
            <person name="Gladieux P."/>
            <person name="Hiltunen Thoren M."/>
            <person name="Johannesson H."/>
        </authorList>
    </citation>
    <scope>NUCLEOTIDE SEQUENCE</scope>
    <source>
        <strain evidence="10">CBS 731.68</strain>
    </source>
</reference>
<dbReference type="InterPro" id="IPR011701">
    <property type="entry name" value="MFS"/>
</dbReference>
<dbReference type="Gene3D" id="1.20.1250.20">
    <property type="entry name" value="MFS general substrate transporter like domains"/>
    <property type="match status" value="2"/>
</dbReference>
<evidence type="ECO:0000259" key="9">
    <source>
        <dbReference type="PROSITE" id="PS50850"/>
    </source>
</evidence>
<sequence length="462" mass="51964">MTRDSESAGVDVGSKGKTWKRHVWDSLDKSPKERRFLLKLDLTLLTFGCLGFFSKFLNQTNLTNAFVSGMKEDLDMFGNELNYAMTAFTVGYIVGEIPSNILLTRIRPSIYIPALQVIWTVLTFCLAAVKNNTQLYAVRFLIGLAEAGYYPGLQYMIGSWYRKDEMAKRACILNASGSIAMLFSGFLMAAVTSLGGRGGLPGWKWLFIIDGVISFPIAIGSFFFLPDLPQNAKTRVFSEEEIALAKHRMVLEDRKPRAPFTVAKVKMVVSSWHIWLLSLYYIFISGTSGTPIFPQFLKYHENPKFTVQQINLYPSGVFAVQAFSAVVYAWISDTVLKGRRWPILLFGAVLNLITWASLAAWYIPDGWKWTCYYLAGQHVGLSGIVFTWANEICTDDTEERAIVLATMNTMVGVVATWLPLIVWQQIEAPRYRKGFITASCMGAVCLILIPLMKVLQDKETIK</sequence>
<dbReference type="GO" id="GO:0005886">
    <property type="term" value="C:plasma membrane"/>
    <property type="evidence" value="ECO:0007669"/>
    <property type="project" value="UniProtKB-SubCell"/>
</dbReference>
<protein>
    <submittedName>
        <fullName evidence="10">MFS general substrate transporter</fullName>
    </submittedName>
</protein>
<name>A0AAN6YYP2_9PEZI</name>
<dbReference type="RefSeq" id="XP_062642789.1">
    <property type="nucleotide sequence ID" value="XM_062794968.1"/>
</dbReference>
<evidence type="ECO:0000256" key="1">
    <source>
        <dbReference type="ARBA" id="ARBA00004651"/>
    </source>
</evidence>
<feature type="domain" description="Major facilitator superfamily (MFS) profile" evidence="9">
    <location>
        <begin position="44"/>
        <end position="462"/>
    </location>
</feature>
<feature type="transmembrane region" description="Helical" evidence="8">
    <location>
        <begin position="83"/>
        <end position="103"/>
    </location>
</feature>
<dbReference type="InterPro" id="IPR020846">
    <property type="entry name" value="MFS_dom"/>
</dbReference>
<dbReference type="GO" id="GO:0022857">
    <property type="term" value="F:transmembrane transporter activity"/>
    <property type="evidence" value="ECO:0007669"/>
    <property type="project" value="InterPro"/>
</dbReference>
<proteinExistence type="inferred from homology"/>
<feature type="transmembrane region" description="Helical" evidence="8">
    <location>
        <begin position="170"/>
        <end position="191"/>
    </location>
</feature>
<evidence type="ECO:0000256" key="8">
    <source>
        <dbReference type="SAM" id="Phobius"/>
    </source>
</evidence>
<feature type="transmembrane region" description="Helical" evidence="8">
    <location>
        <begin position="435"/>
        <end position="455"/>
    </location>
</feature>
<dbReference type="PANTHER" id="PTHR43791">
    <property type="entry name" value="PERMEASE-RELATED"/>
    <property type="match status" value="1"/>
</dbReference>
<keyword evidence="4 8" id="KW-0812">Transmembrane</keyword>
<keyword evidence="6 8" id="KW-0472">Membrane</keyword>
<feature type="transmembrane region" description="Helical" evidence="8">
    <location>
        <begin position="203"/>
        <end position="225"/>
    </location>
</feature>
<dbReference type="PROSITE" id="PS50850">
    <property type="entry name" value="MFS"/>
    <property type="match status" value="1"/>
</dbReference>
<reference evidence="10" key="2">
    <citation type="submission" date="2023-05" db="EMBL/GenBank/DDBJ databases">
        <authorList>
            <consortium name="Lawrence Berkeley National Laboratory"/>
            <person name="Steindorff A."/>
            <person name="Hensen N."/>
            <person name="Bonometti L."/>
            <person name="Westerberg I."/>
            <person name="Brannstrom I.O."/>
            <person name="Guillou S."/>
            <person name="Cros-Aarteil S."/>
            <person name="Calhoun S."/>
            <person name="Haridas S."/>
            <person name="Kuo A."/>
            <person name="Mondo S."/>
            <person name="Pangilinan J."/>
            <person name="Riley R."/>
            <person name="Labutti K."/>
            <person name="Andreopoulos B."/>
            <person name="Lipzen A."/>
            <person name="Chen C."/>
            <person name="Yanf M."/>
            <person name="Daum C."/>
            <person name="Ng V."/>
            <person name="Clum A."/>
            <person name="Ohm R."/>
            <person name="Martin F."/>
            <person name="Silar P."/>
            <person name="Natvig D."/>
            <person name="Lalanne C."/>
            <person name="Gautier V."/>
            <person name="Ament-Velasquez S.L."/>
            <person name="Kruys A."/>
            <person name="Hutchinson M.I."/>
            <person name="Powell A.J."/>
            <person name="Barry K."/>
            <person name="Miller A.N."/>
            <person name="Grigoriev I.V."/>
            <person name="Debuchy R."/>
            <person name="Gladieux P."/>
            <person name="Thoren M.H."/>
            <person name="Johannesson H."/>
        </authorList>
    </citation>
    <scope>NUCLEOTIDE SEQUENCE</scope>
    <source>
        <strain evidence="10">CBS 731.68</strain>
    </source>
</reference>
<organism evidence="10 11">
    <name type="scientific">Parathielavia appendiculata</name>
    <dbReference type="NCBI Taxonomy" id="2587402"/>
    <lineage>
        <taxon>Eukaryota</taxon>
        <taxon>Fungi</taxon>
        <taxon>Dikarya</taxon>
        <taxon>Ascomycota</taxon>
        <taxon>Pezizomycotina</taxon>
        <taxon>Sordariomycetes</taxon>
        <taxon>Sordariomycetidae</taxon>
        <taxon>Sordariales</taxon>
        <taxon>Chaetomiaceae</taxon>
        <taxon>Parathielavia</taxon>
    </lineage>
</organism>
<gene>
    <name evidence="10" type="ORF">N657DRAFT_659291</name>
</gene>
<evidence type="ECO:0000256" key="5">
    <source>
        <dbReference type="ARBA" id="ARBA00022989"/>
    </source>
</evidence>
<feature type="transmembrane region" description="Helical" evidence="8">
    <location>
        <begin position="313"/>
        <end position="331"/>
    </location>
</feature>
<accession>A0AAN6YYP2</accession>
<evidence type="ECO:0000313" key="10">
    <source>
        <dbReference type="EMBL" id="KAK4119016.1"/>
    </source>
</evidence>
<dbReference type="InterPro" id="IPR036259">
    <property type="entry name" value="MFS_trans_sf"/>
</dbReference>
<feature type="transmembrane region" description="Helical" evidence="8">
    <location>
        <begin position="343"/>
        <end position="363"/>
    </location>
</feature>
<evidence type="ECO:0000256" key="4">
    <source>
        <dbReference type="ARBA" id="ARBA00022692"/>
    </source>
</evidence>
<dbReference type="Pfam" id="PF07690">
    <property type="entry name" value="MFS_1"/>
    <property type="match status" value="1"/>
</dbReference>
<dbReference type="SUPFAM" id="SSF103473">
    <property type="entry name" value="MFS general substrate transporter"/>
    <property type="match status" value="1"/>
</dbReference>
<dbReference type="EMBL" id="MU853255">
    <property type="protein sequence ID" value="KAK4119016.1"/>
    <property type="molecule type" value="Genomic_DNA"/>
</dbReference>